<comment type="caution">
    <text evidence="1">The sequence shown here is derived from an EMBL/GenBank/DDBJ whole genome shotgun (WGS) entry which is preliminary data.</text>
</comment>
<evidence type="ECO:0000313" key="2">
    <source>
        <dbReference type="Proteomes" id="UP000626370"/>
    </source>
</evidence>
<dbReference type="RefSeq" id="WP_189377900.1">
    <property type="nucleotide sequence ID" value="NZ_BNAH01000006.1"/>
</dbReference>
<dbReference type="EMBL" id="BNAH01000006">
    <property type="protein sequence ID" value="GHE88663.1"/>
    <property type="molecule type" value="Genomic_DNA"/>
</dbReference>
<dbReference type="Proteomes" id="UP000626370">
    <property type="component" value="Unassembled WGS sequence"/>
</dbReference>
<keyword evidence="2" id="KW-1185">Reference proteome</keyword>
<dbReference type="Pfam" id="PF12305">
    <property type="entry name" value="DUF3630"/>
    <property type="match status" value="1"/>
</dbReference>
<name>A0ABQ3IME9_9GAMM</name>
<proteinExistence type="predicted"/>
<reference evidence="2" key="1">
    <citation type="journal article" date="2019" name="Int. J. Syst. Evol. Microbiol.">
        <title>The Global Catalogue of Microorganisms (GCM) 10K type strain sequencing project: providing services to taxonomists for standard genome sequencing and annotation.</title>
        <authorList>
            <consortium name="The Broad Institute Genomics Platform"/>
            <consortium name="The Broad Institute Genome Sequencing Center for Infectious Disease"/>
            <person name="Wu L."/>
            <person name="Ma J."/>
        </authorList>
    </citation>
    <scope>NUCLEOTIDE SEQUENCE [LARGE SCALE GENOMIC DNA]</scope>
    <source>
        <strain evidence="2">CGMCC 1.15922</strain>
    </source>
</reference>
<accession>A0ABQ3IME9</accession>
<evidence type="ECO:0000313" key="1">
    <source>
        <dbReference type="EMBL" id="GHE88663.1"/>
    </source>
</evidence>
<evidence type="ECO:0008006" key="3">
    <source>
        <dbReference type="Google" id="ProtNLM"/>
    </source>
</evidence>
<organism evidence="1 2">
    <name type="scientific">Thalassotalea profundi</name>
    <dbReference type="NCBI Taxonomy" id="2036687"/>
    <lineage>
        <taxon>Bacteria</taxon>
        <taxon>Pseudomonadati</taxon>
        <taxon>Pseudomonadota</taxon>
        <taxon>Gammaproteobacteria</taxon>
        <taxon>Alteromonadales</taxon>
        <taxon>Colwelliaceae</taxon>
        <taxon>Thalassotalea</taxon>
    </lineage>
</organism>
<gene>
    <name evidence="1" type="ORF">GCM10011501_17610</name>
</gene>
<protein>
    <recommendedName>
        <fullName evidence="3">DUF3630 family protein</fullName>
    </recommendedName>
</protein>
<dbReference type="InterPro" id="IPR022080">
    <property type="entry name" value="DUF3630"/>
</dbReference>
<sequence>MSHNYLKNVIKRIVLDDTYEIIDFQIVNFTWQSEEIIIFTRSFFQLLTNLHLIETIDGADRHSLRFSYQNNEFILNIECICESIWIDAYATSHKDIFSILFQEIKSQLLQDLP</sequence>